<dbReference type="Proteomes" id="UP000004840">
    <property type="component" value="Unassembled WGS sequence"/>
</dbReference>
<organism evidence="3 4">
    <name type="scientific">Corynebacterium casei UCMA 3821</name>
    <dbReference type="NCBI Taxonomy" id="1110505"/>
    <lineage>
        <taxon>Bacteria</taxon>
        <taxon>Bacillati</taxon>
        <taxon>Actinomycetota</taxon>
        <taxon>Actinomycetes</taxon>
        <taxon>Mycobacteriales</taxon>
        <taxon>Corynebacteriaceae</taxon>
        <taxon>Corynebacterium</taxon>
    </lineage>
</organism>
<evidence type="ECO:0000313" key="4">
    <source>
        <dbReference type="Proteomes" id="UP000004840"/>
    </source>
</evidence>
<evidence type="ECO:0000313" key="3">
    <source>
        <dbReference type="EMBL" id="CCE53778.1"/>
    </source>
</evidence>
<protein>
    <submittedName>
        <fullName evidence="3">Putative DNA uptake protein</fullName>
    </submittedName>
</protein>
<dbReference type="InterPro" id="IPR004509">
    <property type="entry name" value="Competence_ComEA_HhH"/>
</dbReference>
<feature type="transmembrane region" description="Helical" evidence="1">
    <location>
        <begin position="35"/>
        <end position="57"/>
    </location>
</feature>
<dbReference type="PANTHER" id="PTHR21180:SF32">
    <property type="entry name" value="ENDONUCLEASE_EXONUCLEASE_PHOSPHATASE FAMILY DOMAIN-CONTAINING PROTEIN 1"/>
    <property type="match status" value="1"/>
</dbReference>
<dbReference type="InterPro" id="IPR003583">
    <property type="entry name" value="Hlx-hairpin-Hlx_DNA-bd_motif"/>
</dbReference>
<dbReference type="NCBIfam" id="TIGR00426">
    <property type="entry name" value="competence protein ComEA helix-hairpin-helix repeat region"/>
    <property type="match status" value="1"/>
</dbReference>
<dbReference type="GO" id="GO:0006281">
    <property type="term" value="P:DNA repair"/>
    <property type="evidence" value="ECO:0007669"/>
    <property type="project" value="InterPro"/>
</dbReference>
<evidence type="ECO:0000256" key="1">
    <source>
        <dbReference type="SAM" id="Phobius"/>
    </source>
</evidence>
<dbReference type="Pfam" id="PF12836">
    <property type="entry name" value="HHH_3"/>
    <property type="match status" value="1"/>
</dbReference>
<dbReference type="GO" id="GO:0015628">
    <property type="term" value="P:protein secretion by the type II secretion system"/>
    <property type="evidence" value="ECO:0007669"/>
    <property type="project" value="TreeGrafter"/>
</dbReference>
<dbReference type="SUPFAM" id="SSF47781">
    <property type="entry name" value="RuvA domain 2-like"/>
    <property type="match status" value="1"/>
</dbReference>
<feature type="domain" description="Helix-hairpin-helix DNA-binding motif class 1" evidence="2">
    <location>
        <begin position="179"/>
        <end position="198"/>
    </location>
</feature>
<dbReference type="GO" id="GO:0003677">
    <property type="term" value="F:DNA binding"/>
    <property type="evidence" value="ECO:0007669"/>
    <property type="project" value="InterPro"/>
</dbReference>
<keyword evidence="1" id="KW-0472">Membrane</keyword>
<comment type="caution">
    <text evidence="3">The sequence shown here is derived from an EMBL/GenBank/DDBJ whole genome shotgun (WGS) entry which is preliminary data.</text>
</comment>
<accession>G7HUB3</accession>
<dbReference type="AlphaFoldDB" id="G7HUB3"/>
<dbReference type="Gene3D" id="1.10.150.320">
    <property type="entry name" value="Photosystem II 12 kDa extrinsic protein"/>
    <property type="match status" value="1"/>
</dbReference>
<dbReference type="RefSeq" id="WP_006821363.1">
    <property type="nucleotide sequence ID" value="NZ_CAFW01000009.1"/>
</dbReference>
<keyword evidence="1" id="KW-0812">Transmembrane</keyword>
<feature type="domain" description="Helix-hairpin-helix DNA-binding motif class 1" evidence="2">
    <location>
        <begin position="209"/>
        <end position="228"/>
    </location>
</feature>
<keyword evidence="1" id="KW-1133">Transmembrane helix</keyword>
<name>G7HUB3_9CORY</name>
<sequence>MTQKPGISQRLSELTAPTGEEPILDVSYPAPRLKIAPWQAIVAAIAAIVAVLLWLALSSPKSDGQLPPIEAAQAPEISTVTSEEALPAEVVVSVVGAVEQQGILILPQGARIADALEVSGLAPDADIVSINHAQLLVDGEQIYVSRIGEEPPAQVEAGEDGGARGSNSSKINLNSATAAELTQLPGVGEVTAESIVSHRDTVGSFTSVEQLLDISGIGPAKFEKLQDLVTV</sequence>
<proteinExistence type="predicted"/>
<dbReference type="GO" id="GO:0015627">
    <property type="term" value="C:type II protein secretion system complex"/>
    <property type="evidence" value="ECO:0007669"/>
    <property type="project" value="TreeGrafter"/>
</dbReference>
<dbReference type="InterPro" id="IPR010994">
    <property type="entry name" value="RuvA_2-like"/>
</dbReference>
<reference evidence="3 4" key="1">
    <citation type="journal article" date="2012" name="J. Bacteriol.">
        <title>Genome Sequence of Corynebacterium casei UCMA 3821, Isolated from a Smear-Ripened Cheese.</title>
        <authorList>
            <person name="Monnet C."/>
            <person name="Loux V."/>
            <person name="Bento P."/>
            <person name="Gibrat J.F."/>
            <person name="Straub C."/>
            <person name="Bonnarme P."/>
            <person name="Landaud S."/>
            <person name="Irlinger F."/>
        </authorList>
    </citation>
    <scope>NUCLEOTIDE SEQUENCE [LARGE SCALE GENOMIC DNA]</scope>
    <source>
        <strain evidence="3 4">UCMA 3821</strain>
    </source>
</reference>
<dbReference type="InterPro" id="IPR051675">
    <property type="entry name" value="Endo/Exo/Phosphatase_dom_1"/>
</dbReference>
<dbReference type="EMBL" id="CAFW01000009">
    <property type="protein sequence ID" value="CCE53778.1"/>
    <property type="molecule type" value="Genomic_DNA"/>
</dbReference>
<evidence type="ECO:0000259" key="2">
    <source>
        <dbReference type="SMART" id="SM00278"/>
    </source>
</evidence>
<dbReference type="PANTHER" id="PTHR21180">
    <property type="entry name" value="ENDONUCLEASE/EXONUCLEASE/PHOSPHATASE FAMILY DOMAIN-CONTAINING PROTEIN 1"/>
    <property type="match status" value="1"/>
</dbReference>
<dbReference type="SMART" id="SM00278">
    <property type="entry name" value="HhH1"/>
    <property type="match status" value="2"/>
</dbReference>
<gene>
    <name evidence="3" type="ORF">CCAS_00785</name>
</gene>